<dbReference type="Proteomes" id="UP001442841">
    <property type="component" value="Chromosome"/>
</dbReference>
<dbReference type="PANTHER" id="PTHR43612:SF3">
    <property type="entry name" value="TRIFUNCTIONAL ENZYME SUBUNIT ALPHA, MITOCHONDRIAL"/>
    <property type="match status" value="1"/>
</dbReference>
<evidence type="ECO:0000256" key="7">
    <source>
        <dbReference type="ARBA" id="ARBA00023098"/>
    </source>
</evidence>
<name>A0ABZ3FMG7_9ACTN</name>
<accession>A0ABZ3FMG7</accession>
<keyword evidence="6" id="KW-0520">NAD</keyword>
<dbReference type="InterPro" id="IPR036291">
    <property type="entry name" value="NAD(P)-bd_dom_sf"/>
</dbReference>
<evidence type="ECO:0000256" key="8">
    <source>
        <dbReference type="ARBA" id="ARBA00023239"/>
    </source>
</evidence>
<reference evidence="13 14" key="1">
    <citation type="submission" date="2024-04" db="EMBL/GenBank/DDBJ databases">
        <title>Isolation of an actinomycete strain from pig manure.</title>
        <authorList>
            <person name="Gong T."/>
            <person name="Yu Z."/>
            <person name="An M."/>
            <person name="Wei C."/>
            <person name="Yang W."/>
            <person name="Liu L."/>
        </authorList>
    </citation>
    <scope>NUCLEOTIDE SEQUENCE [LARGE SCALE GENOMIC DNA]</scope>
    <source>
        <strain evidence="13 14">ZF39</strain>
    </source>
</reference>
<dbReference type="Pfam" id="PF00378">
    <property type="entry name" value="ECH_1"/>
    <property type="match status" value="1"/>
</dbReference>
<keyword evidence="8" id="KW-0456">Lyase</keyword>
<dbReference type="InterPro" id="IPR006176">
    <property type="entry name" value="3-OHacyl-CoA_DH_NAD-bd"/>
</dbReference>
<evidence type="ECO:0000256" key="10">
    <source>
        <dbReference type="ARBA" id="ARBA00049556"/>
    </source>
</evidence>
<feature type="domain" description="3-hydroxyacyl-CoA dehydrogenase NAD binding" evidence="12">
    <location>
        <begin position="345"/>
        <end position="524"/>
    </location>
</feature>
<dbReference type="InterPro" id="IPR008927">
    <property type="entry name" value="6-PGluconate_DH-like_C_sf"/>
</dbReference>
<keyword evidence="4" id="KW-0442">Lipid degradation</keyword>
<dbReference type="Gene3D" id="1.10.1040.50">
    <property type="match status" value="1"/>
</dbReference>
<dbReference type="EMBL" id="CP154795">
    <property type="protein sequence ID" value="XAN05871.1"/>
    <property type="molecule type" value="Genomic_DNA"/>
</dbReference>
<feature type="domain" description="3-hydroxyacyl-CoA dehydrogenase C-terminal" evidence="11">
    <location>
        <begin position="528"/>
        <end position="609"/>
    </location>
</feature>
<dbReference type="InterPro" id="IPR001753">
    <property type="entry name" value="Enoyl-CoA_hydra/iso"/>
</dbReference>
<dbReference type="Gene3D" id="3.40.50.720">
    <property type="entry name" value="NAD(P)-binding Rossmann-like Domain"/>
    <property type="match status" value="1"/>
</dbReference>
<keyword evidence="5" id="KW-0560">Oxidoreductase</keyword>
<dbReference type="Gene3D" id="3.90.226.10">
    <property type="entry name" value="2-enoyl-CoA Hydratase, Chain A, domain 1"/>
    <property type="match status" value="1"/>
</dbReference>
<comment type="pathway">
    <text evidence="1">Lipid metabolism; fatty acid beta-oxidation.</text>
</comment>
<evidence type="ECO:0000259" key="11">
    <source>
        <dbReference type="Pfam" id="PF00725"/>
    </source>
</evidence>
<evidence type="ECO:0000256" key="3">
    <source>
        <dbReference type="ARBA" id="ARBA00022832"/>
    </source>
</evidence>
<dbReference type="PANTHER" id="PTHR43612">
    <property type="entry name" value="TRIFUNCTIONAL ENZYME SUBUNIT ALPHA"/>
    <property type="match status" value="1"/>
</dbReference>
<comment type="similarity">
    <text evidence="2">In the central section; belongs to the 3-hydroxyacyl-CoA dehydrogenase family.</text>
</comment>
<evidence type="ECO:0000256" key="2">
    <source>
        <dbReference type="ARBA" id="ARBA00007005"/>
    </source>
</evidence>
<evidence type="ECO:0000256" key="1">
    <source>
        <dbReference type="ARBA" id="ARBA00005005"/>
    </source>
</evidence>
<dbReference type="RefSeq" id="WP_425307306.1">
    <property type="nucleotide sequence ID" value="NZ_CP154795.1"/>
</dbReference>
<evidence type="ECO:0000259" key="12">
    <source>
        <dbReference type="Pfam" id="PF02737"/>
    </source>
</evidence>
<dbReference type="InterPro" id="IPR029045">
    <property type="entry name" value="ClpP/crotonase-like_dom_sf"/>
</dbReference>
<dbReference type="Pfam" id="PF02737">
    <property type="entry name" value="3HCDH_N"/>
    <property type="match status" value="1"/>
</dbReference>
<dbReference type="SUPFAM" id="SSF51735">
    <property type="entry name" value="NAD(P)-binding Rossmann-fold domains"/>
    <property type="match status" value="1"/>
</dbReference>
<dbReference type="CDD" id="cd06558">
    <property type="entry name" value="crotonase-like"/>
    <property type="match status" value="1"/>
</dbReference>
<keyword evidence="9" id="KW-0511">Multifunctional enzyme</keyword>
<sequence>MSTVELVKAVAAQLAEAERVTEFRVRRVAIPGSVGSGDSPGEMALITMDNGFDHTKPTTLGFNGLLRFHDALDEVEALARGGKVVAAGVTGKPFIFAAGADLTLISQVTDRAHVRALAEFGHVVMGRLHRLGVPSFAFVNGLALGGGLEVALGCDYRTMQDGISVALPETMLGLVPGWGGCYRLPRLVGVAKALEVIVANPLQQNKMLSAQAAEEMGLADAVFGGAGFLVDSLRWAGQVLSGEIVPDRRDWTDDPAWVPTVKGARALLRSRTGGLAPAPERALRLVEAAQEVTEAVGFAAEDDALTDLVTGEEFRSSIYAFNLVQRGAKKPSNAPDKELARKVTKVGVIGAGLMASQLALLFARRLEVPVVMSDVDQAQLDRGLGYVKAEVEKMVGRGRLSPDAANRILGQVTGSVDKQAYADADFVIEAVFEELEIKRQVFAELEQVVSPECVLVTNTSSLSVSAMADGLAHPERVVGFHFFNPVAVMPLVEVVRGASTDEATRATAFGVARALRKTVIGVDDATSFVVNRLLGRFMSEIGTVVDEGTPIEVADAAVVDLAPMPPFQLMGLVGPAIALHNSESLAAAFGERFAVPGVMKALVESGKSGVYLPAKPGTKPELDAEFVGSLEVGDRASSPDEVRQRVLDALADEVRRMIDDGVVSNPSDIDLGMITGAGFSFWNGGLLPLLDRTGTSERVTGRRFLEWGVASLPA</sequence>
<dbReference type="InterPro" id="IPR050136">
    <property type="entry name" value="FA_oxidation_alpha_subunit"/>
</dbReference>
<keyword evidence="7" id="KW-0443">Lipid metabolism</keyword>
<dbReference type="SUPFAM" id="SSF52096">
    <property type="entry name" value="ClpP/crotonase"/>
    <property type="match status" value="1"/>
</dbReference>
<evidence type="ECO:0000313" key="14">
    <source>
        <dbReference type="Proteomes" id="UP001442841"/>
    </source>
</evidence>
<dbReference type="Pfam" id="PF00725">
    <property type="entry name" value="3HCDH"/>
    <property type="match status" value="1"/>
</dbReference>
<evidence type="ECO:0000256" key="9">
    <source>
        <dbReference type="ARBA" id="ARBA00023268"/>
    </source>
</evidence>
<keyword evidence="14" id="KW-1185">Reference proteome</keyword>
<proteinExistence type="inferred from homology"/>
<evidence type="ECO:0000256" key="6">
    <source>
        <dbReference type="ARBA" id="ARBA00023027"/>
    </source>
</evidence>
<dbReference type="InterPro" id="IPR006108">
    <property type="entry name" value="3HC_DH_C"/>
</dbReference>
<keyword evidence="3" id="KW-0276">Fatty acid metabolism</keyword>
<evidence type="ECO:0000256" key="5">
    <source>
        <dbReference type="ARBA" id="ARBA00023002"/>
    </source>
</evidence>
<protein>
    <submittedName>
        <fullName evidence="13">3-hydroxyacyl-CoA dehydrogenase NAD-binding domain-containing protein</fullName>
    </submittedName>
</protein>
<gene>
    <name evidence="13" type="ORF">AADG42_00630</name>
</gene>
<evidence type="ECO:0000313" key="13">
    <source>
        <dbReference type="EMBL" id="XAN05871.1"/>
    </source>
</evidence>
<evidence type="ECO:0000256" key="4">
    <source>
        <dbReference type="ARBA" id="ARBA00022963"/>
    </source>
</evidence>
<comment type="catalytic activity">
    <reaction evidence="10">
        <text>a (3S)-3-hydroxyacyl-CoA + NAD(+) = a 3-oxoacyl-CoA + NADH + H(+)</text>
        <dbReference type="Rhea" id="RHEA:22432"/>
        <dbReference type="ChEBI" id="CHEBI:15378"/>
        <dbReference type="ChEBI" id="CHEBI:57318"/>
        <dbReference type="ChEBI" id="CHEBI:57540"/>
        <dbReference type="ChEBI" id="CHEBI:57945"/>
        <dbReference type="ChEBI" id="CHEBI:90726"/>
        <dbReference type="EC" id="1.1.1.35"/>
    </reaction>
</comment>
<dbReference type="SUPFAM" id="SSF48179">
    <property type="entry name" value="6-phosphogluconate dehydrogenase C-terminal domain-like"/>
    <property type="match status" value="2"/>
</dbReference>
<organism evidence="13 14">
    <name type="scientific">Ammonicoccus fulvus</name>
    <dbReference type="NCBI Taxonomy" id="3138240"/>
    <lineage>
        <taxon>Bacteria</taxon>
        <taxon>Bacillati</taxon>
        <taxon>Actinomycetota</taxon>
        <taxon>Actinomycetes</taxon>
        <taxon>Propionibacteriales</taxon>
        <taxon>Propionibacteriaceae</taxon>
        <taxon>Ammonicoccus</taxon>
    </lineage>
</organism>